<dbReference type="PANTHER" id="PTHR47271">
    <property type="entry name" value="ARGININE DEIMINASE"/>
    <property type="match status" value="1"/>
</dbReference>
<accession>A0A1I7SQN8</accession>
<reference evidence="5" key="1">
    <citation type="submission" date="2016-11" db="UniProtKB">
        <authorList>
            <consortium name="WormBaseParasite"/>
        </authorList>
    </citation>
    <scope>IDENTIFICATION</scope>
</reference>
<dbReference type="SUPFAM" id="SSF55909">
    <property type="entry name" value="Pentein"/>
    <property type="match status" value="1"/>
</dbReference>
<evidence type="ECO:0000313" key="5">
    <source>
        <dbReference type="WBParaSite" id="BXY_1535100.1"/>
    </source>
</evidence>
<protein>
    <submittedName>
        <fullName evidence="1">(pine wood nematode) hypothetical protein</fullName>
    </submittedName>
</protein>
<dbReference type="GO" id="GO:0016990">
    <property type="term" value="F:arginine deiminase activity"/>
    <property type="evidence" value="ECO:0007669"/>
    <property type="project" value="TreeGrafter"/>
</dbReference>
<dbReference type="Proteomes" id="UP000095284">
    <property type="component" value="Unplaced"/>
</dbReference>
<dbReference type="SMR" id="A0A1I7SQN8"/>
<dbReference type="PANTHER" id="PTHR47271:SF2">
    <property type="entry name" value="ARGININE DEIMINASE"/>
    <property type="match status" value="1"/>
</dbReference>
<proteinExistence type="predicted"/>
<dbReference type="WBParaSite" id="BXY_1535100.1">
    <property type="protein sequence ID" value="BXY_1535100.1"/>
    <property type="gene ID" value="BXY_1535100"/>
</dbReference>
<dbReference type="OrthoDB" id="5912197at2759"/>
<gene>
    <name evidence="1" type="ORF">BXYJ_LOCUS7380</name>
</gene>
<dbReference type="Proteomes" id="UP000659654">
    <property type="component" value="Unassembled WGS sequence"/>
</dbReference>
<dbReference type="AlphaFoldDB" id="A0A1I7SQN8"/>
<dbReference type="Gene3D" id="3.75.10.10">
    <property type="entry name" value="L-arginine/glycine Amidinotransferase, Chain A"/>
    <property type="match status" value="1"/>
</dbReference>
<evidence type="ECO:0000313" key="3">
    <source>
        <dbReference type="Proteomes" id="UP000095284"/>
    </source>
</evidence>
<name>A0A1I7SQN8_BURXY</name>
<keyword evidence="4" id="KW-1185">Reference proteome</keyword>
<evidence type="ECO:0000313" key="1">
    <source>
        <dbReference type="EMBL" id="CAD5222412.1"/>
    </source>
</evidence>
<dbReference type="GO" id="GO:0019546">
    <property type="term" value="P:L-arginine deiminase pathway"/>
    <property type="evidence" value="ECO:0007669"/>
    <property type="project" value="TreeGrafter"/>
</dbReference>
<sequence>MTSKAIKTILMCRPTYFQVRYSINPWMKLNQPVDVPKAQSQWNTLKDEIEKAGGVVKVMEPHGAEQFPDLVFTANAATVRNKTAYLANFFYPERQGERYFYGKWFSDNGYVTTGSLDIPFEGTGDALWAGSKRDKLICGVGPRTDVKALDEVHKALNVDGNTPFKTVGMRLVDPRFYHIDTALCPLNDDLGIYYPYAFDPISRHNLKNELELIPVSQDDAARFACNAVVVGKTVIIHEGSELIARDLERVGYTTVFVNMSEFLKSGGSCKCCTLEI</sequence>
<reference evidence="2" key="2">
    <citation type="submission" date="2020-08" db="EMBL/GenBank/DDBJ databases">
        <authorList>
            <person name="Kikuchi T."/>
        </authorList>
    </citation>
    <scope>NUCLEOTIDE SEQUENCE</scope>
    <source>
        <strain evidence="1">Ka4C1</strain>
    </source>
</reference>
<dbReference type="Proteomes" id="UP000582659">
    <property type="component" value="Unassembled WGS sequence"/>
</dbReference>
<evidence type="ECO:0000313" key="4">
    <source>
        <dbReference type="Proteomes" id="UP000659654"/>
    </source>
</evidence>
<dbReference type="EMBL" id="CAJFDI010000003">
    <property type="protein sequence ID" value="CAD5222412.1"/>
    <property type="molecule type" value="Genomic_DNA"/>
</dbReference>
<evidence type="ECO:0000313" key="2">
    <source>
        <dbReference type="EMBL" id="CAG9110158.1"/>
    </source>
</evidence>
<dbReference type="Pfam" id="PF19420">
    <property type="entry name" value="DDAH_eukar"/>
    <property type="match status" value="1"/>
</dbReference>
<dbReference type="eggNOG" id="ENOG502SCGJ">
    <property type="taxonomic scope" value="Eukaryota"/>
</dbReference>
<organism evidence="3 5">
    <name type="scientific">Bursaphelenchus xylophilus</name>
    <name type="common">Pinewood nematode worm</name>
    <name type="synonym">Aphelenchoides xylophilus</name>
    <dbReference type="NCBI Taxonomy" id="6326"/>
    <lineage>
        <taxon>Eukaryota</taxon>
        <taxon>Metazoa</taxon>
        <taxon>Ecdysozoa</taxon>
        <taxon>Nematoda</taxon>
        <taxon>Chromadorea</taxon>
        <taxon>Rhabditida</taxon>
        <taxon>Tylenchina</taxon>
        <taxon>Tylenchomorpha</taxon>
        <taxon>Aphelenchoidea</taxon>
        <taxon>Aphelenchoididae</taxon>
        <taxon>Bursaphelenchus</taxon>
    </lineage>
</organism>
<dbReference type="EMBL" id="CAJFCV020000003">
    <property type="protein sequence ID" value="CAG9110158.1"/>
    <property type="molecule type" value="Genomic_DNA"/>
</dbReference>